<dbReference type="AlphaFoldDB" id="A0A8K0IYC3"/>
<dbReference type="SUPFAM" id="SSF52096">
    <property type="entry name" value="ClpP/crotonase"/>
    <property type="match status" value="1"/>
</dbReference>
<dbReference type="CDD" id="cd07017">
    <property type="entry name" value="S14_ClpP_2"/>
    <property type="match status" value="1"/>
</dbReference>
<keyword evidence="3" id="KW-0645">Protease</keyword>
<dbReference type="InterPro" id="IPR023562">
    <property type="entry name" value="ClpP/TepA"/>
</dbReference>
<dbReference type="InterPro" id="IPR029045">
    <property type="entry name" value="ClpP/crotonase-like_dom_sf"/>
</dbReference>
<keyword evidence="4" id="KW-1185">Reference proteome</keyword>
<reference evidence="3" key="2">
    <citation type="submission" date="2019-07" db="EMBL/GenBank/DDBJ databases">
        <authorList>
            <person name="Yang Y."/>
            <person name="Bocs S."/>
            <person name="Baudouin L."/>
        </authorList>
    </citation>
    <scope>NUCLEOTIDE SEQUENCE</scope>
    <source>
        <tissue evidence="3">Spear leaf of Hainan Tall coconut</tissue>
    </source>
</reference>
<dbReference type="GO" id="GO:0006508">
    <property type="term" value="P:proteolysis"/>
    <property type="evidence" value="ECO:0007669"/>
    <property type="project" value="UniProtKB-KW"/>
</dbReference>
<dbReference type="PRINTS" id="PR00127">
    <property type="entry name" value="CLPPROTEASEP"/>
</dbReference>
<proteinExistence type="inferred from homology"/>
<dbReference type="EMBL" id="CM017887">
    <property type="protein sequence ID" value="KAG1371252.1"/>
    <property type="molecule type" value="Genomic_DNA"/>
</dbReference>
<keyword evidence="3" id="KW-0378">Hydrolase</keyword>
<dbReference type="PANTHER" id="PTHR35759">
    <property type="entry name" value="BNAA09G03860D PROTEIN"/>
    <property type="match status" value="1"/>
</dbReference>
<dbReference type="GO" id="GO:0009536">
    <property type="term" value="C:plastid"/>
    <property type="evidence" value="ECO:0007669"/>
    <property type="project" value="UniProtKB-ARBA"/>
</dbReference>
<feature type="region of interest" description="Disordered" evidence="2">
    <location>
        <begin position="1"/>
        <end position="39"/>
    </location>
</feature>
<dbReference type="PANTHER" id="PTHR35759:SF1">
    <property type="entry name" value="OS07G0673000 PROTEIN"/>
    <property type="match status" value="1"/>
</dbReference>
<name>A0A8K0IYC3_COCNU</name>
<dbReference type="GO" id="GO:0004176">
    <property type="term" value="F:ATP-dependent peptidase activity"/>
    <property type="evidence" value="ECO:0007669"/>
    <property type="project" value="InterPro"/>
</dbReference>
<comment type="similarity">
    <text evidence="1">Belongs to the peptidase S14 family.</text>
</comment>
<dbReference type="Gene3D" id="3.90.226.10">
    <property type="entry name" value="2-enoyl-CoA Hydratase, Chain A, domain 1"/>
    <property type="match status" value="1"/>
</dbReference>
<accession>A0A8K0IYC3</accession>
<gene>
    <name evidence="3" type="ORF">COCNU_16G003460</name>
</gene>
<organism evidence="3 4">
    <name type="scientific">Cocos nucifera</name>
    <name type="common">Coconut palm</name>
    <dbReference type="NCBI Taxonomy" id="13894"/>
    <lineage>
        <taxon>Eukaryota</taxon>
        <taxon>Viridiplantae</taxon>
        <taxon>Streptophyta</taxon>
        <taxon>Embryophyta</taxon>
        <taxon>Tracheophyta</taxon>
        <taxon>Spermatophyta</taxon>
        <taxon>Magnoliopsida</taxon>
        <taxon>Liliopsida</taxon>
        <taxon>Arecaceae</taxon>
        <taxon>Arecoideae</taxon>
        <taxon>Cocoseae</taxon>
        <taxon>Attaleinae</taxon>
        <taxon>Cocos</taxon>
    </lineage>
</organism>
<dbReference type="OrthoDB" id="2017408at2759"/>
<evidence type="ECO:0000313" key="4">
    <source>
        <dbReference type="Proteomes" id="UP000797356"/>
    </source>
</evidence>
<evidence type="ECO:0000256" key="2">
    <source>
        <dbReference type="SAM" id="MobiDB-lite"/>
    </source>
</evidence>
<evidence type="ECO:0000313" key="3">
    <source>
        <dbReference type="EMBL" id="KAG1371252.1"/>
    </source>
</evidence>
<feature type="compositionally biased region" description="Low complexity" evidence="2">
    <location>
        <begin position="1"/>
        <end position="19"/>
    </location>
</feature>
<dbReference type="InterPro" id="IPR001907">
    <property type="entry name" value="ClpP"/>
</dbReference>
<dbReference type="Pfam" id="PF00574">
    <property type="entry name" value="CLP_protease"/>
    <property type="match status" value="1"/>
</dbReference>
<dbReference type="GO" id="GO:0004252">
    <property type="term" value="F:serine-type endopeptidase activity"/>
    <property type="evidence" value="ECO:0007669"/>
    <property type="project" value="InterPro"/>
</dbReference>
<sequence length="452" mass="49902">MAVPASSSFSSSSPTSAAPRRALSTTRMALPPMPPLNPKDPFLSKLASVAASAPEALAVPPSPDSDTPPFLDIFDSPKLMATPAQVEHSVSYNEHRPRKPPPDLPSLLLHGRIVYIGMPLVPAVTELVIAEMLYLQWMDPKQPIYLYINSTGTTRDDGETVGMETEGFAIYDAMMQLKNEIETVAVGAAIGQACLLLAAGKKGRRFMMPHAKAMIQQPRVPSSGQMPASDVLIRAKEPVETVSKLMRRPFYMDSIKAQEFGVIDKVPDVEGLKKDKCQLTRTPYGRRFVKEELNSYFAFLFELIVARAPLVGLNVSLSRYDLFHGHLFLAPESGRLGILFHAKEYPAYDEKSFPCNLGHCQRGSDVVYDDSMNLRNILWLAPLPTNATKAWVAPGVLVVLDADPEGIIYKKLVPEYVDFVRTIYEDDFGEVVADVNYLNMGNVVPGDRIFIC</sequence>
<protein>
    <submittedName>
        <fullName evidence="3">Putative ATP-dependent Clp protease proteolytic subunit-related protein 3, chloroplastic</fullName>
    </submittedName>
</protein>
<evidence type="ECO:0000256" key="1">
    <source>
        <dbReference type="ARBA" id="ARBA00007039"/>
    </source>
</evidence>
<reference evidence="3" key="1">
    <citation type="journal article" date="2017" name="Gigascience">
        <title>The genome draft of coconut (Cocos nucifera).</title>
        <authorList>
            <person name="Xiao Y."/>
            <person name="Xu P."/>
            <person name="Fan H."/>
            <person name="Baudouin L."/>
            <person name="Xia W."/>
            <person name="Bocs S."/>
            <person name="Xu J."/>
            <person name="Li Q."/>
            <person name="Guo A."/>
            <person name="Zhou L."/>
            <person name="Li J."/>
            <person name="Wu Y."/>
            <person name="Ma Z."/>
            <person name="Armero A."/>
            <person name="Issali A.E."/>
            <person name="Liu N."/>
            <person name="Peng M."/>
            <person name="Yang Y."/>
        </authorList>
    </citation>
    <scope>NUCLEOTIDE SEQUENCE</scope>
    <source>
        <tissue evidence="3">Spear leaf of Hainan Tall coconut</tissue>
    </source>
</reference>
<comment type="caution">
    <text evidence="3">The sequence shown here is derived from an EMBL/GenBank/DDBJ whole genome shotgun (WGS) entry which is preliminary data.</text>
</comment>
<dbReference type="Proteomes" id="UP000797356">
    <property type="component" value="Chromosome 16"/>
</dbReference>